<dbReference type="EMBL" id="JBHSMA010000014">
    <property type="protein sequence ID" value="MFC5412608.1"/>
    <property type="molecule type" value="Genomic_DNA"/>
</dbReference>
<dbReference type="Proteomes" id="UP001596106">
    <property type="component" value="Unassembled WGS sequence"/>
</dbReference>
<comment type="caution">
    <text evidence="1">The sequence shown here is derived from an EMBL/GenBank/DDBJ whole genome shotgun (WGS) entry which is preliminary data.</text>
</comment>
<dbReference type="RefSeq" id="WP_379850290.1">
    <property type="nucleotide sequence ID" value="NZ_JBHSMA010000014.1"/>
</dbReference>
<protein>
    <submittedName>
        <fullName evidence="1">Uncharacterized protein</fullName>
    </submittedName>
</protein>
<keyword evidence="2" id="KW-1185">Reference proteome</keyword>
<organism evidence="1 2">
    <name type="scientific">Larkinella bovis</name>
    <dbReference type="NCBI Taxonomy" id="683041"/>
    <lineage>
        <taxon>Bacteria</taxon>
        <taxon>Pseudomonadati</taxon>
        <taxon>Bacteroidota</taxon>
        <taxon>Cytophagia</taxon>
        <taxon>Cytophagales</taxon>
        <taxon>Spirosomataceae</taxon>
        <taxon>Larkinella</taxon>
    </lineage>
</organism>
<reference evidence="2" key="1">
    <citation type="journal article" date="2019" name="Int. J. Syst. Evol. Microbiol.">
        <title>The Global Catalogue of Microorganisms (GCM) 10K type strain sequencing project: providing services to taxonomists for standard genome sequencing and annotation.</title>
        <authorList>
            <consortium name="The Broad Institute Genomics Platform"/>
            <consortium name="The Broad Institute Genome Sequencing Center for Infectious Disease"/>
            <person name="Wu L."/>
            <person name="Ma J."/>
        </authorList>
    </citation>
    <scope>NUCLEOTIDE SEQUENCE [LARGE SCALE GENOMIC DNA]</scope>
    <source>
        <strain evidence="2">CCUG 55250</strain>
    </source>
</reference>
<gene>
    <name evidence="1" type="ORF">ACFPMF_25005</name>
</gene>
<evidence type="ECO:0000313" key="2">
    <source>
        <dbReference type="Proteomes" id="UP001596106"/>
    </source>
</evidence>
<name>A0ABW0IJB4_9BACT</name>
<accession>A0ABW0IJB4</accession>
<evidence type="ECO:0000313" key="1">
    <source>
        <dbReference type="EMBL" id="MFC5412608.1"/>
    </source>
</evidence>
<sequence length="93" mass="10752">MDQLALKLQKIQEYAIRTTGGYCLSNFHRSLTIDGSKLFRLHFKRDGLVKPTAFDIAIHFAKGFVVDYKDRDQDVIRLHFDDFEAVVAYLTAK</sequence>
<proteinExistence type="predicted"/>